<protein>
    <submittedName>
        <fullName evidence="2">Uncharacterized protein</fullName>
    </submittedName>
</protein>
<name>A0A915IA22_ROMCU</name>
<evidence type="ECO:0000313" key="1">
    <source>
        <dbReference type="Proteomes" id="UP000887565"/>
    </source>
</evidence>
<accession>A0A915IA22</accession>
<dbReference type="Proteomes" id="UP000887565">
    <property type="component" value="Unplaced"/>
</dbReference>
<organism evidence="1 2">
    <name type="scientific">Romanomermis culicivorax</name>
    <name type="common">Nematode worm</name>
    <dbReference type="NCBI Taxonomy" id="13658"/>
    <lineage>
        <taxon>Eukaryota</taxon>
        <taxon>Metazoa</taxon>
        <taxon>Ecdysozoa</taxon>
        <taxon>Nematoda</taxon>
        <taxon>Enoplea</taxon>
        <taxon>Dorylaimia</taxon>
        <taxon>Mermithida</taxon>
        <taxon>Mermithoidea</taxon>
        <taxon>Mermithidae</taxon>
        <taxon>Romanomermis</taxon>
    </lineage>
</organism>
<sequence length="64" mass="7518">MPASSLGSKGSYCIRRPYFSSSFNLQAFYKKWGRTKICNPHLNIMFDNPWIVANRFNKKYAEHV</sequence>
<reference evidence="2" key="1">
    <citation type="submission" date="2022-11" db="UniProtKB">
        <authorList>
            <consortium name="WormBaseParasite"/>
        </authorList>
    </citation>
    <scope>IDENTIFICATION</scope>
</reference>
<proteinExistence type="predicted"/>
<dbReference type="WBParaSite" id="nRc.2.0.1.t11024-RA">
    <property type="protein sequence ID" value="nRc.2.0.1.t11024-RA"/>
    <property type="gene ID" value="nRc.2.0.1.g11024"/>
</dbReference>
<dbReference type="AlphaFoldDB" id="A0A915IA22"/>
<keyword evidence="1" id="KW-1185">Reference proteome</keyword>
<evidence type="ECO:0000313" key="2">
    <source>
        <dbReference type="WBParaSite" id="nRc.2.0.1.t11024-RA"/>
    </source>
</evidence>